<protein>
    <submittedName>
        <fullName evidence="1">Uncharacterized protein</fullName>
    </submittedName>
</protein>
<dbReference type="Proteomes" id="UP000535020">
    <property type="component" value="Unassembled WGS sequence"/>
</dbReference>
<gene>
    <name evidence="1" type="ORF">HZF10_11900</name>
</gene>
<comment type="caution">
    <text evidence="1">The sequence shown here is derived from an EMBL/GenBank/DDBJ whole genome shotgun (WGS) entry which is preliminary data.</text>
</comment>
<proteinExistence type="predicted"/>
<dbReference type="RefSeq" id="WP_176006424.1">
    <property type="nucleotide sequence ID" value="NZ_JABWMI010000011.1"/>
</dbReference>
<dbReference type="EMBL" id="JACBJI010000004">
    <property type="protein sequence ID" value="NYA71629.1"/>
    <property type="molecule type" value="Genomic_DNA"/>
</dbReference>
<sequence length="88" mass="9801">MQNTETNESKPKDSELLRLNFQIASNTPANAPIVGIERKKPTPIINGIIKRNEMWPSASKTACVINGGINTSRTTPKKYRIYASRQSN</sequence>
<dbReference type="AlphaFoldDB" id="A0A7Y9C6N7"/>
<reference evidence="1 2" key="1">
    <citation type="submission" date="2020-07" db="EMBL/GenBank/DDBJ databases">
        <authorList>
            <person name="Sun Q."/>
        </authorList>
    </citation>
    <scope>NUCLEOTIDE SEQUENCE [LARGE SCALE GENOMIC DNA]</scope>
    <source>
        <strain evidence="1 2">MAH-1</strain>
    </source>
</reference>
<accession>A0A7Y9C6N7</accession>
<organism evidence="1 2">
    <name type="scientific">Flavobacterium agri</name>
    <dbReference type="NCBI Taxonomy" id="2743471"/>
    <lineage>
        <taxon>Bacteria</taxon>
        <taxon>Pseudomonadati</taxon>
        <taxon>Bacteroidota</taxon>
        <taxon>Flavobacteriia</taxon>
        <taxon>Flavobacteriales</taxon>
        <taxon>Flavobacteriaceae</taxon>
        <taxon>Flavobacterium</taxon>
    </lineage>
</organism>
<keyword evidence="2" id="KW-1185">Reference proteome</keyword>
<evidence type="ECO:0000313" key="2">
    <source>
        <dbReference type="Proteomes" id="UP000535020"/>
    </source>
</evidence>
<evidence type="ECO:0000313" key="1">
    <source>
        <dbReference type="EMBL" id="NYA71629.1"/>
    </source>
</evidence>
<name>A0A7Y9C6N7_9FLAO</name>